<dbReference type="InterPro" id="IPR028325">
    <property type="entry name" value="VG_K_chnl"/>
</dbReference>
<dbReference type="InterPro" id="IPR003131">
    <property type="entry name" value="T1-type_BTB"/>
</dbReference>
<name>A0A368FD51_ANCCA</name>
<dbReference type="STRING" id="29170.A0A368FD51"/>
<dbReference type="GO" id="GO:0005251">
    <property type="term" value="F:delayed rectifier potassium channel activity"/>
    <property type="evidence" value="ECO:0007669"/>
    <property type="project" value="TreeGrafter"/>
</dbReference>
<dbReference type="Pfam" id="PF02214">
    <property type="entry name" value="BTB_2"/>
    <property type="match status" value="1"/>
</dbReference>
<keyword evidence="3" id="KW-0812">Transmembrane</keyword>
<dbReference type="InterPro" id="IPR011333">
    <property type="entry name" value="SKP1/BTB/POZ_sf"/>
</dbReference>
<evidence type="ECO:0000313" key="9">
    <source>
        <dbReference type="EMBL" id="RCN29992.1"/>
    </source>
</evidence>
<keyword evidence="6" id="KW-0472">Membrane</keyword>
<dbReference type="SUPFAM" id="SSF54695">
    <property type="entry name" value="POZ domain"/>
    <property type="match status" value="1"/>
</dbReference>
<dbReference type="InterPro" id="IPR003971">
    <property type="entry name" value="K_chnl_volt-dep_Kv5/Kv9"/>
</dbReference>
<comment type="caution">
    <text evidence="9">The sequence shown here is derived from an EMBL/GenBank/DDBJ whole genome shotgun (WGS) entry which is preliminary data.</text>
</comment>
<dbReference type="CDD" id="cd18317">
    <property type="entry name" value="BTB_POZ_Kv"/>
    <property type="match status" value="1"/>
</dbReference>
<dbReference type="Proteomes" id="UP000252519">
    <property type="component" value="Unassembled WGS sequence"/>
</dbReference>
<dbReference type="GO" id="GO:0051260">
    <property type="term" value="P:protein homooligomerization"/>
    <property type="evidence" value="ECO:0007669"/>
    <property type="project" value="InterPro"/>
</dbReference>
<evidence type="ECO:0000256" key="7">
    <source>
        <dbReference type="ARBA" id="ARBA00023303"/>
    </source>
</evidence>
<evidence type="ECO:0000256" key="1">
    <source>
        <dbReference type="ARBA" id="ARBA00004141"/>
    </source>
</evidence>
<dbReference type="PANTHER" id="PTHR11537:SF254">
    <property type="entry name" value="POTASSIUM VOLTAGE-GATED CHANNEL PROTEIN SHAB"/>
    <property type="match status" value="1"/>
</dbReference>
<dbReference type="Gene3D" id="3.30.710.10">
    <property type="entry name" value="Potassium Channel Kv1.1, Chain A"/>
    <property type="match status" value="1"/>
</dbReference>
<keyword evidence="2" id="KW-0813">Transport</keyword>
<gene>
    <name evidence="9" type="ORF">ANCCAN_24242</name>
</gene>
<dbReference type="AlphaFoldDB" id="A0A368FD51"/>
<evidence type="ECO:0000256" key="4">
    <source>
        <dbReference type="ARBA" id="ARBA00022989"/>
    </source>
</evidence>
<evidence type="ECO:0000256" key="3">
    <source>
        <dbReference type="ARBA" id="ARBA00022692"/>
    </source>
</evidence>
<dbReference type="PANTHER" id="PTHR11537">
    <property type="entry name" value="VOLTAGE-GATED POTASSIUM CHANNEL"/>
    <property type="match status" value="1"/>
</dbReference>
<evidence type="ECO:0000256" key="6">
    <source>
        <dbReference type="ARBA" id="ARBA00023136"/>
    </source>
</evidence>
<reference evidence="9 10" key="1">
    <citation type="submission" date="2014-10" db="EMBL/GenBank/DDBJ databases">
        <title>Draft genome of the hookworm Ancylostoma caninum.</title>
        <authorList>
            <person name="Mitreva M."/>
        </authorList>
    </citation>
    <scope>NUCLEOTIDE SEQUENCE [LARGE SCALE GENOMIC DNA]</scope>
    <source>
        <strain evidence="9 10">Baltimore</strain>
    </source>
</reference>
<proteinExistence type="predicted"/>
<keyword evidence="4" id="KW-1133">Transmembrane helix</keyword>
<dbReference type="PRINTS" id="PR01494">
    <property type="entry name" value="KV9CHANNEL"/>
</dbReference>
<evidence type="ECO:0000313" key="10">
    <source>
        <dbReference type="Proteomes" id="UP000252519"/>
    </source>
</evidence>
<evidence type="ECO:0000256" key="2">
    <source>
        <dbReference type="ARBA" id="ARBA00022448"/>
    </source>
</evidence>
<evidence type="ECO:0000259" key="8">
    <source>
        <dbReference type="Pfam" id="PF02214"/>
    </source>
</evidence>
<keyword evidence="5" id="KW-0406">Ion transport</keyword>
<keyword evidence="10" id="KW-1185">Reference proteome</keyword>
<feature type="domain" description="Potassium channel tetramerisation-type BTB" evidence="8">
    <location>
        <begin position="11"/>
        <end position="65"/>
    </location>
</feature>
<dbReference type="GO" id="GO:0001508">
    <property type="term" value="P:action potential"/>
    <property type="evidence" value="ECO:0007669"/>
    <property type="project" value="TreeGrafter"/>
</dbReference>
<dbReference type="OrthoDB" id="296522at2759"/>
<comment type="subcellular location">
    <subcellularLocation>
        <location evidence="1">Membrane</location>
        <topology evidence="1">Multi-pass membrane protein</topology>
    </subcellularLocation>
</comment>
<protein>
    <submittedName>
        <fullName evidence="9">K+ channel tetramerization domain protein</fullName>
    </submittedName>
</protein>
<dbReference type="GO" id="GO:0008076">
    <property type="term" value="C:voltage-gated potassium channel complex"/>
    <property type="evidence" value="ECO:0007669"/>
    <property type="project" value="InterPro"/>
</dbReference>
<keyword evidence="7 9" id="KW-0407">Ion channel</keyword>
<dbReference type="EMBL" id="JOJR01001704">
    <property type="protein sequence ID" value="RCN29992.1"/>
    <property type="molecule type" value="Genomic_DNA"/>
</dbReference>
<accession>A0A368FD51</accession>
<sequence>MNSTAERLSLADAYFSSTNEYYFERPPALFHIVYQFYLTGQIHQPSHLCPIDILDELDYWGIVPDNYLAPCCCAEDNYEFSI</sequence>
<organism evidence="9 10">
    <name type="scientific">Ancylostoma caninum</name>
    <name type="common">Dog hookworm</name>
    <dbReference type="NCBI Taxonomy" id="29170"/>
    <lineage>
        <taxon>Eukaryota</taxon>
        <taxon>Metazoa</taxon>
        <taxon>Ecdysozoa</taxon>
        <taxon>Nematoda</taxon>
        <taxon>Chromadorea</taxon>
        <taxon>Rhabditida</taxon>
        <taxon>Rhabditina</taxon>
        <taxon>Rhabditomorpha</taxon>
        <taxon>Strongyloidea</taxon>
        <taxon>Ancylostomatidae</taxon>
        <taxon>Ancylostomatinae</taxon>
        <taxon>Ancylostoma</taxon>
    </lineage>
</organism>
<evidence type="ECO:0000256" key="5">
    <source>
        <dbReference type="ARBA" id="ARBA00023065"/>
    </source>
</evidence>